<dbReference type="Proteomes" id="UP001301731">
    <property type="component" value="Chromosome"/>
</dbReference>
<dbReference type="Gene3D" id="3.90.190.10">
    <property type="entry name" value="Protein tyrosine phosphatase superfamily"/>
    <property type="match status" value="1"/>
</dbReference>
<accession>A0ABZ0LPC8</accession>
<gene>
    <name evidence="2" type="ORF">R2D22_08115</name>
</gene>
<evidence type="ECO:0000259" key="1">
    <source>
        <dbReference type="PROSITE" id="PS50056"/>
    </source>
</evidence>
<evidence type="ECO:0000313" key="2">
    <source>
        <dbReference type="EMBL" id="WOX21353.1"/>
    </source>
</evidence>
<proteinExistence type="predicted"/>
<dbReference type="RefSeq" id="WP_318102241.1">
    <property type="nucleotide sequence ID" value="NZ_CP137573.1"/>
</dbReference>
<name>A0ABZ0LPC8_9ACTN</name>
<protein>
    <submittedName>
        <fullName evidence="2">Protein phosphatase</fullName>
    </submittedName>
</protein>
<dbReference type="InterPro" id="IPR000387">
    <property type="entry name" value="Tyr_Pase_dom"/>
</dbReference>
<dbReference type="PROSITE" id="PS50056">
    <property type="entry name" value="TYR_PHOSPHATASE_2"/>
    <property type="match status" value="1"/>
</dbReference>
<organism evidence="2 3">
    <name type="scientific">Streptomyces solicathayae</name>
    <dbReference type="NCBI Taxonomy" id="3081768"/>
    <lineage>
        <taxon>Bacteria</taxon>
        <taxon>Bacillati</taxon>
        <taxon>Actinomycetota</taxon>
        <taxon>Actinomycetes</taxon>
        <taxon>Kitasatosporales</taxon>
        <taxon>Streptomycetaceae</taxon>
        <taxon>Streptomyces</taxon>
    </lineage>
</organism>
<feature type="domain" description="Tyrosine specific protein phosphatases" evidence="1">
    <location>
        <begin position="15"/>
        <end position="75"/>
    </location>
</feature>
<dbReference type="EMBL" id="CP137573">
    <property type="protein sequence ID" value="WOX21353.1"/>
    <property type="molecule type" value="Genomic_DNA"/>
</dbReference>
<dbReference type="SUPFAM" id="SSF52799">
    <property type="entry name" value="(Phosphotyrosine protein) phosphatases II"/>
    <property type="match status" value="1"/>
</dbReference>
<evidence type="ECO:0000313" key="3">
    <source>
        <dbReference type="Proteomes" id="UP001301731"/>
    </source>
</evidence>
<keyword evidence="3" id="KW-1185">Reference proteome</keyword>
<reference evidence="2 3" key="1">
    <citation type="submission" date="2023-10" db="EMBL/GenBank/DDBJ databases">
        <title>The genome sequence of Streptomyces sp. HUAS YS2.</title>
        <authorList>
            <person name="Mo P."/>
        </authorList>
    </citation>
    <scope>NUCLEOTIDE SEQUENCE [LARGE SCALE GENOMIC DNA]</scope>
    <source>
        <strain evidence="2 3">HUAS YS2</strain>
    </source>
</reference>
<sequence length="105" mass="11527">MEHLVHEIPDLPLTFEQLGAVREAATRTAAAVRDGRPTLVRCFAGYNRSGLVTAQALMDLGLDAEEAVALIRRRRSPWALHNEVFVQYLETGLDVAQLLTGLDAS</sequence>
<dbReference type="InterPro" id="IPR029021">
    <property type="entry name" value="Prot-tyrosine_phosphatase-like"/>
</dbReference>